<evidence type="ECO:0000256" key="10">
    <source>
        <dbReference type="RuleBase" id="RU004387"/>
    </source>
</evidence>
<organism evidence="11 12">
    <name type="scientific">Schwartzia succinivorans DSM 10502</name>
    <dbReference type="NCBI Taxonomy" id="1123243"/>
    <lineage>
        <taxon>Bacteria</taxon>
        <taxon>Bacillati</taxon>
        <taxon>Bacillota</taxon>
        <taxon>Negativicutes</taxon>
        <taxon>Selenomonadales</taxon>
        <taxon>Selenomonadaceae</taxon>
        <taxon>Schwartzia</taxon>
    </lineage>
</organism>
<dbReference type="NCBIfam" id="NF002759">
    <property type="entry name" value="PRK02813.1"/>
    <property type="match status" value="1"/>
</dbReference>
<dbReference type="GO" id="GO:0005737">
    <property type="term" value="C:cytoplasm"/>
    <property type="evidence" value="ECO:0007669"/>
    <property type="project" value="UniProtKB-ARBA"/>
</dbReference>
<evidence type="ECO:0000256" key="4">
    <source>
        <dbReference type="ARBA" id="ARBA00022670"/>
    </source>
</evidence>
<keyword evidence="12" id="KW-1185">Reference proteome</keyword>
<evidence type="ECO:0000313" key="12">
    <source>
        <dbReference type="Proteomes" id="UP000184404"/>
    </source>
</evidence>
<dbReference type="STRING" id="1123243.SAMN02745190_02368"/>
<sequence>MNTQELLKFIKKSTSPYHTVMAVEKILKAAKFQELAWGRAWKLKAGGAYFVSVFGSALMAFRVGRKKGMLRIAAAHTDFPGFRVKPSPDMKEGGCLMLNVEPYGGLIQSSWLDRPLSIAGSVALRGENAFHPVTRYVDFGRPILTIPRLAIHMDRKVNDGEKLNRQTEMLPLAALDGEEISKEFFIEQLAGELDCRSDDILSYDLTVYACEEPCVLGFDRAFISAPRLDNLTSVKACMDALLDAKTESGITVAAMFDNEEVGSRTKQGANSALLDELLRKIYESLGRENERSQDIAQGFLLSVDVAHGWHPNYSGKADPTNRPKLGGGFAIKQAASQSYVGDAEAQAVVKALADEAFAPYQTYVNRSDIPGGSTLGSMVSANLCLRGQDIGVPILAMHSAREFMAAADQEALTDLITKFFA</sequence>
<evidence type="ECO:0000256" key="1">
    <source>
        <dbReference type="ARBA" id="ARBA00001947"/>
    </source>
</evidence>
<dbReference type="InterPro" id="IPR023358">
    <property type="entry name" value="Peptidase_M18_dom2"/>
</dbReference>
<dbReference type="InterPro" id="IPR001948">
    <property type="entry name" value="Peptidase_M18"/>
</dbReference>
<dbReference type="Proteomes" id="UP000184404">
    <property type="component" value="Unassembled WGS sequence"/>
</dbReference>
<dbReference type="GO" id="GO:0008270">
    <property type="term" value="F:zinc ion binding"/>
    <property type="evidence" value="ECO:0007669"/>
    <property type="project" value="InterPro"/>
</dbReference>
<evidence type="ECO:0000256" key="6">
    <source>
        <dbReference type="ARBA" id="ARBA00022801"/>
    </source>
</evidence>
<reference evidence="11 12" key="1">
    <citation type="submission" date="2016-11" db="EMBL/GenBank/DDBJ databases">
        <authorList>
            <person name="Jaros S."/>
            <person name="Januszkiewicz K."/>
            <person name="Wedrychowicz H."/>
        </authorList>
    </citation>
    <scope>NUCLEOTIDE SEQUENCE [LARGE SCALE GENOMIC DNA]</scope>
    <source>
        <strain evidence="11 12">DSM 10502</strain>
    </source>
</reference>
<name>A0A1M5AN52_9FIRM</name>
<keyword evidence="4 9" id="KW-0645">Protease</keyword>
<comment type="cofactor">
    <cofactor evidence="1 10">
        <name>Zn(2+)</name>
        <dbReference type="ChEBI" id="CHEBI:29105"/>
    </cofactor>
</comment>
<dbReference type="GO" id="GO:0008237">
    <property type="term" value="F:metallopeptidase activity"/>
    <property type="evidence" value="ECO:0007669"/>
    <property type="project" value="UniProtKB-KW"/>
</dbReference>
<dbReference type="SUPFAM" id="SSF53187">
    <property type="entry name" value="Zn-dependent exopeptidases"/>
    <property type="match status" value="1"/>
</dbReference>
<keyword evidence="8 9" id="KW-0482">Metalloprotease</keyword>
<dbReference type="GO" id="GO:0006508">
    <property type="term" value="P:proteolysis"/>
    <property type="evidence" value="ECO:0007669"/>
    <property type="project" value="UniProtKB-KW"/>
</dbReference>
<keyword evidence="6 9" id="KW-0378">Hydrolase</keyword>
<dbReference type="EMBL" id="FQUG01000013">
    <property type="protein sequence ID" value="SHF31362.1"/>
    <property type="molecule type" value="Genomic_DNA"/>
</dbReference>
<dbReference type="PRINTS" id="PR00932">
    <property type="entry name" value="AMINO1PTASE"/>
</dbReference>
<evidence type="ECO:0000256" key="9">
    <source>
        <dbReference type="RuleBase" id="RU004386"/>
    </source>
</evidence>
<comment type="similarity">
    <text evidence="2 9">Belongs to the peptidase M18 family.</text>
</comment>
<dbReference type="Gene3D" id="3.40.630.10">
    <property type="entry name" value="Zn peptidases"/>
    <property type="match status" value="1"/>
</dbReference>
<evidence type="ECO:0000256" key="8">
    <source>
        <dbReference type="ARBA" id="ARBA00023049"/>
    </source>
</evidence>
<keyword evidence="5 9" id="KW-0479">Metal-binding</keyword>
<evidence type="ECO:0000256" key="2">
    <source>
        <dbReference type="ARBA" id="ARBA00008290"/>
    </source>
</evidence>
<dbReference type="PANTHER" id="PTHR28570:SF3">
    <property type="entry name" value="ASPARTYL AMINOPEPTIDASE"/>
    <property type="match status" value="1"/>
</dbReference>
<dbReference type="EC" id="3.4.11.-" evidence="10"/>
<dbReference type="RefSeq" id="WP_072936484.1">
    <property type="nucleotide sequence ID" value="NZ_FQUG01000013.1"/>
</dbReference>
<dbReference type="OrthoDB" id="9764268at2"/>
<proteinExistence type="inferred from homology"/>
<evidence type="ECO:0000256" key="5">
    <source>
        <dbReference type="ARBA" id="ARBA00022723"/>
    </source>
</evidence>
<dbReference type="Gene3D" id="2.30.250.10">
    <property type="entry name" value="Aminopeptidase i, Domain 2"/>
    <property type="match status" value="1"/>
</dbReference>
<protein>
    <recommendedName>
        <fullName evidence="10">M18 family aminopeptidase</fullName>
        <ecNumber evidence="10">3.4.11.-</ecNumber>
    </recommendedName>
</protein>
<gene>
    <name evidence="11" type="ORF">SAMN02745190_02368</name>
</gene>
<evidence type="ECO:0000256" key="3">
    <source>
        <dbReference type="ARBA" id="ARBA00022438"/>
    </source>
</evidence>
<dbReference type="AlphaFoldDB" id="A0A1M5AN52"/>
<keyword evidence="3 9" id="KW-0031">Aminopeptidase</keyword>
<evidence type="ECO:0000256" key="7">
    <source>
        <dbReference type="ARBA" id="ARBA00022833"/>
    </source>
</evidence>
<accession>A0A1M5AN52</accession>
<dbReference type="SUPFAM" id="SSF101821">
    <property type="entry name" value="Aminopeptidase/glucanase lid domain"/>
    <property type="match status" value="1"/>
</dbReference>
<dbReference type="PANTHER" id="PTHR28570">
    <property type="entry name" value="ASPARTYL AMINOPEPTIDASE"/>
    <property type="match status" value="1"/>
</dbReference>
<dbReference type="GO" id="GO:0004177">
    <property type="term" value="F:aminopeptidase activity"/>
    <property type="evidence" value="ECO:0007669"/>
    <property type="project" value="UniProtKB-KW"/>
</dbReference>
<evidence type="ECO:0000313" key="11">
    <source>
        <dbReference type="EMBL" id="SHF31362.1"/>
    </source>
</evidence>
<dbReference type="Pfam" id="PF02127">
    <property type="entry name" value="Peptidase_M18"/>
    <property type="match status" value="1"/>
</dbReference>
<keyword evidence="7 9" id="KW-0862">Zinc</keyword>